<feature type="compositionally biased region" description="Low complexity" evidence="7">
    <location>
        <begin position="1"/>
        <end position="15"/>
    </location>
</feature>
<protein>
    <recommendedName>
        <fullName evidence="9">t-SNARE coiled-coil homology domain-containing protein</fullName>
    </recommendedName>
</protein>
<evidence type="ECO:0000313" key="10">
    <source>
        <dbReference type="EMBL" id="EGO20953.1"/>
    </source>
</evidence>
<organism>
    <name type="scientific">Serpula lacrymans var. lacrymans (strain S7.9)</name>
    <name type="common">Dry rot fungus</name>
    <dbReference type="NCBI Taxonomy" id="578457"/>
    <lineage>
        <taxon>Eukaryota</taxon>
        <taxon>Fungi</taxon>
        <taxon>Dikarya</taxon>
        <taxon>Basidiomycota</taxon>
        <taxon>Agaricomycotina</taxon>
        <taxon>Agaricomycetes</taxon>
        <taxon>Agaricomycetidae</taxon>
        <taxon>Boletales</taxon>
        <taxon>Coniophorineae</taxon>
        <taxon>Serpulaceae</taxon>
        <taxon>Serpula</taxon>
    </lineage>
</organism>
<dbReference type="InterPro" id="IPR006011">
    <property type="entry name" value="Syntaxin_N"/>
</dbReference>
<feature type="domain" description="T-SNARE coiled-coil homology" evidence="9">
    <location>
        <begin position="207"/>
        <end position="269"/>
    </location>
</feature>
<dbReference type="GO" id="GO:0006887">
    <property type="term" value="P:exocytosis"/>
    <property type="evidence" value="ECO:0007669"/>
    <property type="project" value="TreeGrafter"/>
</dbReference>
<evidence type="ECO:0000256" key="8">
    <source>
        <dbReference type="SAM" id="Phobius"/>
    </source>
</evidence>
<evidence type="ECO:0000256" key="6">
    <source>
        <dbReference type="ARBA" id="ARBA00023136"/>
    </source>
</evidence>
<keyword evidence="6 8" id="KW-0472">Membrane</keyword>
<dbReference type="HOGENOM" id="CLU_042423_0_1_1"/>
<feature type="transmembrane region" description="Helical" evidence="8">
    <location>
        <begin position="281"/>
        <end position="303"/>
    </location>
</feature>
<dbReference type="GO" id="GO:0031201">
    <property type="term" value="C:SNARE complex"/>
    <property type="evidence" value="ECO:0007669"/>
    <property type="project" value="TreeGrafter"/>
</dbReference>
<evidence type="ECO:0000256" key="3">
    <source>
        <dbReference type="ARBA" id="ARBA00022692"/>
    </source>
</evidence>
<dbReference type="GO" id="GO:0005484">
    <property type="term" value="F:SNAP receptor activity"/>
    <property type="evidence" value="ECO:0007669"/>
    <property type="project" value="TreeGrafter"/>
</dbReference>
<evidence type="ECO:0000256" key="7">
    <source>
        <dbReference type="SAM" id="MobiDB-lite"/>
    </source>
</evidence>
<accession>F8P686</accession>
<dbReference type="GO" id="GO:0006886">
    <property type="term" value="P:intracellular protein transport"/>
    <property type="evidence" value="ECO:0007669"/>
    <property type="project" value="TreeGrafter"/>
</dbReference>
<evidence type="ECO:0000256" key="1">
    <source>
        <dbReference type="ARBA" id="ARBA00004211"/>
    </source>
</evidence>
<dbReference type="GeneID" id="18811860"/>
<dbReference type="PANTHER" id="PTHR19957">
    <property type="entry name" value="SYNTAXIN"/>
    <property type="match status" value="1"/>
</dbReference>
<dbReference type="Pfam" id="PF00804">
    <property type="entry name" value="Syntaxin"/>
    <property type="match status" value="1"/>
</dbReference>
<dbReference type="GO" id="GO:0048278">
    <property type="term" value="P:vesicle docking"/>
    <property type="evidence" value="ECO:0007669"/>
    <property type="project" value="TreeGrafter"/>
</dbReference>
<dbReference type="AlphaFoldDB" id="F8P686"/>
<dbReference type="GO" id="GO:0012505">
    <property type="term" value="C:endomembrane system"/>
    <property type="evidence" value="ECO:0007669"/>
    <property type="project" value="TreeGrafter"/>
</dbReference>
<dbReference type="PANTHER" id="PTHR19957:SF307">
    <property type="entry name" value="PROTEIN SSO1-RELATED"/>
    <property type="match status" value="1"/>
</dbReference>
<dbReference type="SUPFAM" id="SSF47661">
    <property type="entry name" value="t-snare proteins"/>
    <property type="match status" value="1"/>
</dbReference>
<keyword evidence="5" id="KW-0175">Coiled coil</keyword>
<comment type="similarity">
    <text evidence="2">Belongs to the syntaxin family.</text>
</comment>
<evidence type="ECO:0000259" key="9">
    <source>
        <dbReference type="PROSITE" id="PS50192"/>
    </source>
</evidence>
<dbReference type="Proteomes" id="UP000008064">
    <property type="component" value="Unassembled WGS sequence"/>
</dbReference>
<dbReference type="GO" id="GO:0006906">
    <property type="term" value="P:vesicle fusion"/>
    <property type="evidence" value="ECO:0007669"/>
    <property type="project" value="TreeGrafter"/>
</dbReference>
<evidence type="ECO:0000256" key="2">
    <source>
        <dbReference type="ARBA" id="ARBA00009063"/>
    </source>
</evidence>
<evidence type="ECO:0000256" key="5">
    <source>
        <dbReference type="ARBA" id="ARBA00023054"/>
    </source>
</evidence>
<reference evidence="10" key="1">
    <citation type="submission" date="2011-04" db="EMBL/GenBank/DDBJ databases">
        <title>Evolution of plant cell wall degrading machinery underlies the functional diversity of forest fungi.</title>
        <authorList>
            <consortium name="US DOE Joint Genome Institute (JGI-PGF)"/>
            <person name="Eastwood D.C."/>
            <person name="Floudas D."/>
            <person name="Binder M."/>
            <person name="Majcherczyk A."/>
            <person name="Schneider P."/>
            <person name="Aerts A."/>
            <person name="Asiegbu F.O."/>
            <person name="Baker S.E."/>
            <person name="Barry K."/>
            <person name="Bendiksby M."/>
            <person name="Blumentritt M."/>
            <person name="Coutinho P.M."/>
            <person name="Cullen D."/>
            <person name="Cullen D."/>
            <person name="Gathman A."/>
            <person name="Goodell B."/>
            <person name="Henrissat B."/>
            <person name="Ihrmark K."/>
            <person name="Kauserud H."/>
            <person name="Kohler A."/>
            <person name="LaButti K."/>
            <person name="Lapidus A."/>
            <person name="Lavin J.L."/>
            <person name="Lee Y.-H."/>
            <person name="Lindquist E."/>
            <person name="Lilly W."/>
            <person name="Lucas S."/>
            <person name="Morin E."/>
            <person name="Murat C."/>
            <person name="Oguiza J.A."/>
            <person name="Park J."/>
            <person name="Pisabarro A.G."/>
            <person name="Riley R."/>
            <person name="Rosling A."/>
            <person name="Salamov A."/>
            <person name="Schmidt O."/>
            <person name="Schmutz J."/>
            <person name="Skrede I."/>
            <person name="Stenlid J."/>
            <person name="Wiebenga A."/>
            <person name="Xie X."/>
            <person name="Kues U."/>
            <person name="Hibbett D.S."/>
            <person name="Hoffmeister D."/>
            <person name="Hogberg N."/>
            <person name="Martin F."/>
            <person name="Grigoriev I.V."/>
            <person name="Watkinson S.C."/>
        </authorList>
    </citation>
    <scope>NUCLEOTIDE SEQUENCE</scope>
    <source>
        <strain evidence="10">S7.9</strain>
    </source>
</reference>
<dbReference type="SMART" id="SM00503">
    <property type="entry name" value="SynN"/>
    <property type="match status" value="1"/>
</dbReference>
<sequence>MAQDRLAALRAQRQQNAPADRAQGTYEMGVRTHTNDTNGATDPMSDYYAEITSIQDAIQQFDTNITRISDLHSRSLNTLDESASQQNATQLEELVADTRQLSNSIKERVKSLEGYTSSGAQDAKIRKNRTAFVRSKFMEALQRYQEVERQYRAKYKERVERQFKIVKPDATPDEVAAVVNDDQAGGSQIFAQAISSSNRYGDSRAAYREVQERHQDIRRIEQTLTELAQLFNDMATLVAEQEEELQGIHDKGETAADEIEKGLAHTETAVKHARSARRKKWICFWICVIVALAAIGIGVGVYFGPGGPGYNNSHKSQNNTNNG</sequence>
<dbReference type="FunFam" id="1.20.58.70:FF:000008">
    <property type="entry name" value="Syntaxin family protein"/>
    <property type="match status" value="1"/>
</dbReference>
<dbReference type="InterPro" id="IPR000727">
    <property type="entry name" value="T_SNARE_dom"/>
</dbReference>
<dbReference type="InterPro" id="IPR010989">
    <property type="entry name" value="SNARE"/>
</dbReference>
<evidence type="ECO:0000256" key="4">
    <source>
        <dbReference type="ARBA" id="ARBA00022989"/>
    </source>
</evidence>
<comment type="subcellular location">
    <subcellularLocation>
        <location evidence="1">Membrane</location>
        <topology evidence="1">Single-pass type IV membrane protein</topology>
    </subcellularLocation>
</comment>
<dbReference type="RefSeq" id="XP_007321910.1">
    <property type="nucleotide sequence ID" value="XM_007321848.1"/>
</dbReference>
<dbReference type="Pfam" id="PF05739">
    <property type="entry name" value="SNARE"/>
    <property type="match status" value="1"/>
</dbReference>
<keyword evidence="3 8" id="KW-0812">Transmembrane</keyword>
<feature type="region of interest" description="Disordered" evidence="7">
    <location>
        <begin position="1"/>
        <end position="41"/>
    </location>
</feature>
<gene>
    <name evidence="10" type="ORF">SERLADRAFT_397969</name>
</gene>
<dbReference type="SMART" id="SM00397">
    <property type="entry name" value="t_SNARE"/>
    <property type="match status" value="1"/>
</dbReference>
<dbReference type="GO" id="GO:0005886">
    <property type="term" value="C:plasma membrane"/>
    <property type="evidence" value="ECO:0007669"/>
    <property type="project" value="TreeGrafter"/>
</dbReference>
<dbReference type="GO" id="GO:0000149">
    <property type="term" value="F:SNARE binding"/>
    <property type="evidence" value="ECO:0007669"/>
    <property type="project" value="TreeGrafter"/>
</dbReference>
<name>F8P686_SERL9</name>
<dbReference type="EMBL" id="GL945439">
    <property type="protein sequence ID" value="EGO20953.1"/>
    <property type="molecule type" value="Genomic_DNA"/>
</dbReference>
<dbReference type="CDD" id="cd15849">
    <property type="entry name" value="SNARE_Sso1"/>
    <property type="match status" value="1"/>
</dbReference>
<dbReference type="Gene3D" id="1.20.58.70">
    <property type="match status" value="1"/>
</dbReference>
<keyword evidence="4 8" id="KW-1133">Transmembrane helix</keyword>
<dbReference type="CDD" id="cd00179">
    <property type="entry name" value="SynN"/>
    <property type="match status" value="1"/>
</dbReference>
<dbReference type="KEGG" id="sla:SERLADRAFT_397969"/>
<dbReference type="OrthoDB" id="10255013at2759"/>
<proteinExistence type="inferred from homology"/>
<dbReference type="PROSITE" id="PS50192">
    <property type="entry name" value="T_SNARE"/>
    <property type="match status" value="1"/>
</dbReference>
<dbReference type="InterPro" id="IPR045242">
    <property type="entry name" value="Syntaxin"/>
</dbReference>